<dbReference type="AlphaFoldDB" id="A0A7C2E291"/>
<name>A0A7C2E291_9THEO</name>
<proteinExistence type="predicted"/>
<sequence>MQKLVNLTPHPVILVGNDGRVVDIIPKSENPLRLPEITAPLGEINGVPIIRKTLDPAASFALLPPFEQETYYIVSLPVALVIRRPDFLVPDDLVRDEKDRVIGCRRFAVVV</sequence>
<evidence type="ECO:0000313" key="1">
    <source>
        <dbReference type="EMBL" id="HEL65489.1"/>
    </source>
</evidence>
<reference evidence="1" key="1">
    <citation type="journal article" date="2020" name="mSystems">
        <title>Genome- and Community-Level Interaction Insights into Carbon Utilization and Element Cycling Functions of Hydrothermarchaeota in Hydrothermal Sediment.</title>
        <authorList>
            <person name="Zhou Z."/>
            <person name="Liu Y."/>
            <person name="Xu W."/>
            <person name="Pan J."/>
            <person name="Luo Z.H."/>
            <person name="Li M."/>
        </authorList>
    </citation>
    <scope>NUCLEOTIDE SEQUENCE [LARGE SCALE GENOMIC DNA]</scope>
    <source>
        <strain evidence="1">SpSt-300</strain>
    </source>
</reference>
<accession>A0A7C2E291</accession>
<protein>
    <submittedName>
        <fullName evidence="1">Uncharacterized protein</fullName>
    </submittedName>
</protein>
<comment type="caution">
    <text evidence="1">The sequence shown here is derived from an EMBL/GenBank/DDBJ whole genome shotgun (WGS) entry which is preliminary data.</text>
</comment>
<organism evidence="1">
    <name type="scientific">Ammonifex degensii</name>
    <dbReference type="NCBI Taxonomy" id="42838"/>
    <lineage>
        <taxon>Bacteria</taxon>
        <taxon>Bacillati</taxon>
        <taxon>Bacillota</taxon>
        <taxon>Clostridia</taxon>
        <taxon>Thermoanaerobacterales</taxon>
        <taxon>Thermoanaerobacteraceae</taxon>
        <taxon>Ammonifex</taxon>
    </lineage>
</organism>
<dbReference type="EMBL" id="DSMU01000145">
    <property type="protein sequence ID" value="HEL65489.1"/>
    <property type="molecule type" value="Genomic_DNA"/>
</dbReference>
<gene>
    <name evidence="1" type="ORF">ENQ34_02255</name>
</gene>